<dbReference type="Proteomes" id="UP001320609">
    <property type="component" value="Unassembled WGS sequence"/>
</dbReference>
<proteinExistence type="predicted"/>
<feature type="non-terminal residue" evidence="1">
    <location>
        <position position="140"/>
    </location>
</feature>
<protein>
    <submittedName>
        <fullName evidence="1">Uncharacterized protein</fullName>
    </submittedName>
</protein>
<comment type="caution">
    <text evidence="1">The sequence shown here is derived from an EMBL/GenBank/DDBJ whole genome shotgun (WGS) entry which is preliminary data.</text>
</comment>
<organism evidence="1 2">
    <name type="scientific">Vreelandella neptunia</name>
    <dbReference type="NCBI Taxonomy" id="115551"/>
    <lineage>
        <taxon>Bacteria</taxon>
        <taxon>Pseudomonadati</taxon>
        <taxon>Pseudomonadota</taxon>
        <taxon>Gammaproteobacteria</taxon>
        <taxon>Oceanospirillales</taxon>
        <taxon>Halomonadaceae</taxon>
        <taxon>Vreelandella</taxon>
    </lineage>
</organism>
<keyword evidence="2" id="KW-1185">Reference proteome</keyword>
<evidence type="ECO:0000313" key="1">
    <source>
        <dbReference type="EMBL" id="MCH4814054.1"/>
    </source>
</evidence>
<gene>
    <name evidence="1" type="ORF">MLE19_22310</name>
</gene>
<dbReference type="RefSeq" id="WP_240720542.1">
    <property type="nucleotide sequence ID" value="NZ_JAKVTW010000033.1"/>
</dbReference>
<name>A0ABS9SD71_9GAMM</name>
<dbReference type="EMBL" id="JAKVTW010000033">
    <property type="protein sequence ID" value="MCH4814054.1"/>
    <property type="molecule type" value="Genomic_DNA"/>
</dbReference>
<evidence type="ECO:0000313" key="2">
    <source>
        <dbReference type="Proteomes" id="UP001320609"/>
    </source>
</evidence>
<accession>A0ABS9SD71</accession>
<sequence>MVEQTLMVQKDDASTSEQIARLGSPYTDLCRWAAHHDLSNALELAYWSLGLSHRIVAIGNMVDEFHHPEAKAILASWRQDPIITLLDDLAKAIRLDPRINRQYPAMPHLGSAEKTKYKYKTGGSLKEQTFLITLITHPLP</sequence>
<reference evidence="1 2" key="1">
    <citation type="submission" date="2022-03" db="EMBL/GenBank/DDBJ databases">
        <title>Genomic signatures underlying metal tolerance in selected Arctic bacterial isolates.</title>
        <authorList>
            <person name="Thomas F.A."/>
            <person name="Venkatachalam S."/>
            <person name="Krishnan K.P."/>
        </authorList>
    </citation>
    <scope>NUCLEOTIDE SEQUENCE [LARGE SCALE GENOMIC DNA]</scope>
    <source>
        <strain evidence="1 2">HM116</strain>
    </source>
</reference>